<dbReference type="RefSeq" id="WP_106246312.1">
    <property type="nucleotide sequence ID" value="NZ_PVZC01000004.1"/>
</dbReference>
<protein>
    <submittedName>
        <fullName evidence="3">O-methyltransferase involved in polyketide biosynthesis</fullName>
    </submittedName>
</protein>
<sequence>MTARTRAPRLGAVQETMLIPLHARARETRKDRPLLRDPEAVRVAGALDYDFDKFGTGPSIIGSVLRSLVFDGWVRGFLHRHPGGTVVEIGAGLNTRFERCDNGRAHWVEMDLPDAMELRRSLFAESDRRVMVTGSAVEGGWLDTVARFPGPYLFTAEAVLLYLRQSQVRRALGLIGARFPGAWIALDTAGTLFTATQDAHDSLRHTRARVSWTCDDPAELEHWGLGLRLLASRNLAQPPDDAVAGAAPWWRALPYLGAAVGGAANRLYQMNLYRAEGADGG</sequence>
<evidence type="ECO:0000313" key="4">
    <source>
        <dbReference type="Proteomes" id="UP000237846"/>
    </source>
</evidence>
<gene>
    <name evidence="3" type="ORF">CLV72_104397</name>
</gene>
<dbReference type="GO" id="GO:0008168">
    <property type="term" value="F:methyltransferase activity"/>
    <property type="evidence" value="ECO:0007669"/>
    <property type="project" value="UniProtKB-KW"/>
</dbReference>
<dbReference type="InterPro" id="IPR007213">
    <property type="entry name" value="Ppm1/Ppm2/Tcmp"/>
</dbReference>
<dbReference type="EMBL" id="PVZC01000004">
    <property type="protein sequence ID" value="PRX98817.1"/>
    <property type="molecule type" value="Genomic_DNA"/>
</dbReference>
<keyword evidence="4" id="KW-1185">Reference proteome</keyword>
<comment type="caution">
    <text evidence="3">The sequence shown here is derived from an EMBL/GenBank/DDBJ whole genome shotgun (WGS) entry which is preliminary data.</text>
</comment>
<dbReference type="AlphaFoldDB" id="A0A2T0Q4S3"/>
<name>A0A2T0Q4S3_9ACTN</name>
<accession>A0A2T0Q4S3</accession>
<organism evidence="3 4">
    <name type="scientific">Allonocardiopsis opalescens</name>
    <dbReference type="NCBI Taxonomy" id="1144618"/>
    <lineage>
        <taxon>Bacteria</taxon>
        <taxon>Bacillati</taxon>
        <taxon>Actinomycetota</taxon>
        <taxon>Actinomycetes</taxon>
        <taxon>Streptosporangiales</taxon>
        <taxon>Allonocardiopsis</taxon>
    </lineage>
</organism>
<reference evidence="3 4" key="1">
    <citation type="submission" date="2018-03" db="EMBL/GenBank/DDBJ databases">
        <title>Genomic Encyclopedia of Archaeal and Bacterial Type Strains, Phase II (KMG-II): from individual species to whole genera.</title>
        <authorList>
            <person name="Goeker M."/>
        </authorList>
    </citation>
    <scope>NUCLEOTIDE SEQUENCE [LARGE SCALE GENOMIC DNA]</scope>
    <source>
        <strain evidence="3 4">DSM 45601</strain>
    </source>
</reference>
<dbReference type="SUPFAM" id="SSF53335">
    <property type="entry name" value="S-adenosyl-L-methionine-dependent methyltransferases"/>
    <property type="match status" value="1"/>
</dbReference>
<dbReference type="PANTHER" id="PTHR43619">
    <property type="entry name" value="S-ADENOSYL-L-METHIONINE-DEPENDENT METHYLTRANSFERASE YKTD-RELATED"/>
    <property type="match status" value="1"/>
</dbReference>
<dbReference type="Proteomes" id="UP000237846">
    <property type="component" value="Unassembled WGS sequence"/>
</dbReference>
<dbReference type="Gene3D" id="3.40.50.150">
    <property type="entry name" value="Vaccinia Virus protein VP39"/>
    <property type="match status" value="1"/>
</dbReference>
<keyword evidence="2 3" id="KW-0808">Transferase</keyword>
<proteinExistence type="predicted"/>
<dbReference type="PIRSF" id="PIRSF028177">
    <property type="entry name" value="Polyketide_synth_Omtfrase_TcmP"/>
    <property type="match status" value="1"/>
</dbReference>
<dbReference type="OrthoDB" id="9800233at2"/>
<evidence type="ECO:0000256" key="1">
    <source>
        <dbReference type="ARBA" id="ARBA00022603"/>
    </source>
</evidence>
<evidence type="ECO:0000313" key="3">
    <source>
        <dbReference type="EMBL" id="PRX98817.1"/>
    </source>
</evidence>
<dbReference type="Pfam" id="PF04072">
    <property type="entry name" value="LCM"/>
    <property type="match status" value="1"/>
</dbReference>
<evidence type="ECO:0000256" key="2">
    <source>
        <dbReference type="ARBA" id="ARBA00022679"/>
    </source>
</evidence>
<dbReference type="PANTHER" id="PTHR43619:SF2">
    <property type="entry name" value="S-ADENOSYL-L-METHIONINE-DEPENDENT METHYLTRANSFERASES SUPERFAMILY PROTEIN"/>
    <property type="match status" value="1"/>
</dbReference>
<dbReference type="InterPro" id="IPR016874">
    <property type="entry name" value="TcmP-like"/>
</dbReference>
<dbReference type="InterPro" id="IPR029063">
    <property type="entry name" value="SAM-dependent_MTases_sf"/>
</dbReference>
<keyword evidence="1 3" id="KW-0489">Methyltransferase</keyword>
<dbReference type="GO" id="GO:0032259">
    <property type="term" value="P:methylation"/>
    <property type="evidence" value="ECO:0007669"/>
    <property type="project" value="UniProtKB-KW"/>
</dbReference>